<comment type="caution">
    <text evidence="2">The sequence shown here is derived from an EMBL/GenBank/DDBJ whole genome shotgun (WGS) entry which is preliminary data.</text>
</comment>
<reference evidence="3" key="1">
    <citation type="journal article" date="2019" name="Int. J. Syst. Evol. Microbiol.">
        <title>The Global Catalogue of Microorganisms (GCM) 10K type strain sequencing project: providing services to taxonomists for standard genome sequencing and annotation.</title>
        <authorList>
            <consortium name="The Broad Institute Genomics Platform"/>
            <consortium name="The Broad Institute Genome Sequencing Center for Infectious Disease"/>
            <person name="Wu L."/>
            <person name="Ma J."/>
        </authorList>
    </citation>
    <scope>NUCLEOTIDE SEQUENCE [LARGE SCALE GENOMIC DNA]</scope>
    <source>
        <strain evidence="3">JCM 18304</strain>
    </source>
</reference>
<gene>
    <name evidence="2" type="ORF">GCM10023322_81390</name>
</gene>
<dbReference type="EMBL" id="BAABJQ010000050">
    <property type="protein sequence ID" value="GAA5201437.1"/>
    <property type="molecule type" value="Genomic_DNA"/>
</dbReference>
<protein>
    <submittedName>
        <fullName evidence="2">Uncharacterized protein</fullName>
    </submittedName>
</protein>
<evidence type="ECO:0000313" key="2">
    <source>
        <dbReference type="EMBL" id="GAA5201437.1"/>
    </source>
</evidence>
<evidence type="ECO:0000256" key="1">
    <source>
        <dbReference type="SAM" id="Phobius"/>
    </source>
</evidence>
<dbReference type="RefSeq" id="WP_345639041.1">
    <property type="nucleotide sequence ID" value="NZ_BAABJQ010000050.1"/>
</dbReference>
<accession>A0ABP9SUK8</accession>
<keyword evidence="1" id="KW-0472">Membrane</keyword>
<keyword evidence="1" id="KW-1133">Transmembrane helix</keyword>
<keyword evidence="3" id="KW-1185">Reference proteome</keyword>
<dbReference type="Proteomes" id="UP001501570">
    <property type="component" value="Unassembled WGS sequence"/>
</dbReference>
<sequence length="51" mass="5957">MRRKFTFPGPVQCHDHGELREERQMEDFIFVLLTVVVFAALALVLKAVERL</sequence>
<name>A0ABP9SUK8_9ACTN</name>
<evidence type="ECO:0000313" key="3">
    <source>
        <dbReference type="Proteomes" id="UP001501570"/>
    </source>
</evidence>
<proteinExistence type="predicted"/>
<feature type="transmembrane region" description="Helical" evidence="1">
    <location>
        <begin position="28"/>
        <end position="48"/>
    </location>
</feature>
<organism evidence="2 3">
    <name type="scientific">Rugosimonospora acidiphila</name>
    <dbReference type="NCBI Taxonomy" id="556531"/>
    <lineage>
        <taxon>Bacteria</taxon>
        <taxon>Bacillati</taxon>
        <taxon>Actinomycetota</taxon>
        <taxon>Actinomycetes</taxon>
        <taxon>Micromonosporales</taxon>
        <taxon>Micromonosporaceae</taxon>
        <taxon>Rugosimonospora</taxon>
    </lineage>
</organism>
<keyword evidence="1" id="KW-0812">Transmembrane</keyword>